<feature type="chain" id="PRO_5047139768" description="Peptidase inhibitor family I36" evidence="2">
    <location>
        <begin position="22"/>
        <end position="184"/>
    </location>
</feature>
<keyword evidence="4" id="KW-1185">Reference proteome</keyword>
<evidence type="ECO:0000313" key="4">
    <source>
        <dbReference type="Proteomes" id="UP001268819"/>
    </source>
</evidence>
<dbReference type="RefSeq" id="WP_310309453.1">
    <property type="nucleotide sequence ID" value="NZ_BAAAXB010000001.1"/>
</dbReference>
<feature type="compositionally biased region" description="Polar residues" evidence="1">
    <location>
        <begin position="164"/>
        <end position="175"/>
    </location>
</feature>
<feature type="region of interest" description="Disordered" evidence="1">
    <location>
        <begin position="146"/>
        <end position="175"/>
    </location>
</feature>
<evidence type="ECO:0000256" key="1">
    <source>
        <dbReference type="SAM" id="MobiDB-lite"/>
    </source>
</evidence>
<dbReference type="Proteomes" id="UP001268819">
    <property type="component" value="Unassembled WGS sequence"/>
</dbReference>
<keyword evidence="2" id="KW-0732">Signal</keyword>
<organism evidence="3 4">
    <name type="scientific">Saccharothrix longispora</name>
    <dbReference type="NCBI Taxonomy" id="33920"/>
    <lineage>
        <taxon>Bacteria</taxon>
        <taxon>Bacillati</taxon>
        <taxon>Actinomycetota</taxon>
        <taxon>Actinomycetes</taxon>
        <taxon>Pseudonocardiales</taxon>
        <taxon>Pseudonocardiaceae</taxon>
        <taxon>Saccharothrix</taxon>
    </lineage>
</organism>
<comment type="caution">
    <text evidence="3">The sequence shown here is derived from an EMBL/GenBank/DDBJ whole genome shotgun (WGS) entry which is preliminary data.</text>
</comment>
<reference evidence="3 4" key="1">
    <citation type="submission" date="2023-07" db="EMBL/GenBank/DDBJ databases">
        <title>Sequencing the genomes of 1000 actinobacteria strains.</title>
        <authorList>
            <person name="Klenk H.-P."/>
        </authorList>
    </citation>
    <scope>NUCLEOTIDE SEQUENCE [LARGE SCALE GENOMIC DNA]</scope>
    <source>
        <strain evidence="3 4">DSM 43749</strain>
    </source>
</reference>
<gene>
    <name evidence="3" type="ORF">J2S66_004760</name>
</gene>
<evidence type="ECO:0000256" key="2">
    <source>
        <dbReference type="SAM" id="SignalP"/>
    </source>
</evidence>
<dbReference type="EMBL" id="JAVDSG010000001">
    <property type="protein sequence ID" value="MDR6596376.1"/>
    <property type="molecule type" value="Genomic_DNA"/>
</dbReference>
<accession>A0ABU1Q134</accession>
<protein>
    <recommendedName>
        <fullName evidence="5">Peptidase inhibitor family I36</fullName>
    </recommendedName>
</protein>
<feature type="signal peptide" evidence="2">
    <location>
        <begin position="1"/>
        <end position="21"/>
    </location>
</feature>
<evidence type="ECO:0008006" key="5">
    <source>
        <dbReference type="Google" id="ProtNLM"/>
    </source>
</evidence>
<sequence>MAGAFAAVLAAVALSGSPASASADPPGAGAQGSPQLQAQRLREAVDAQLRLTPGGTRTAADEVSWHGGKVVMTWRPPADGGVVPLVTCRSEGWCFHEHSDFNEGSSSGRTLWFQDCNWQDLADWGFSDKTSSWQNRSGNTIKVINHASGKTGHGSDGTLFRMSPKSSARSIGSNNDKADHFECV</sequence>
<evidence type="ECO:0000313" key="3">
    <source>
        <dbReference type="EMBL" id="MDR6596376.1"/>
    </source>
</evidence>
<name>A0ABU1Q134_9PSEU</name>
<proteinExistence type="predicted"/>